<comment type="similarity">
    <text evidence="1">Belongs to the arsA ATPase family.</text>
</comment>
<accession>A0A517YCX1</accession>
<reference evidence="5 6" key="1">
    <citation type="submission" date="2019-02" db="EMBL/GenBank/DDBJ databases">
        <title>Deep-cultivation of Planctomycetes and their phenomic and genomic characterization uncovers novel biology.</title>
        <authorList>
            <person name="Wiegand S."/>
            <person name="Jogler M."/>
            <person name="Boedeker C."/>
            <person name="Pinto D."/>
            <person name="Vollmers J."/>
            <person name="Rivas-Marin E."/>
            <person name="Kohn T."/>
            <person name="Peeters S.H."/>
            <person name="Heuer A."/>
            <person name="Rast P."/>
            <person name="Oberbeckmann S."/>
            <person name="Bunk B."/>
            <person name="Jeske O."/>
            <person name="Meyerdierks A."/>
            <person name="Storesund J.E."/>
            <person name="Kallscheuer N."/>
            <person name="Luecker S."/>
            <person name="Lage O.M."/>
            <person name="Pohl T."/>
            <person name="Merkel B.J."/>
            <person name="Hornburger P."/>
            <person name="Mueller R.-W."/>
            <person name="Bruemmer F."/>
            <person name="Labrenz M."/>
            <person name="Spormann A.M."/>
            <person name="Op den Camp H."/>
            <person name="Overmann J."/>
            <person name="Amann R."/>
            <person name="Jetten M.S.M."/>
            <person name="Mascher T."/>
            <person name="Medema M.H."/>
            <person name="Devos D.P."/>
            <person name="Kaster A.-K."/>
            <person name="Ovreas L."/>
            <person name="Rohde M."/>
            <person name="Galperin M.Y."/>
            <person name="Jogler C."/>
        </authorList>
    </citation>
    <scope>NUCLEOTIDE SEQUENCE [LARGE SCALE GENOMIC DNA]</scope>
    <source>
        <strain evidence="5 6">ETA_A8</strain>
    </source>
</reference>
<evidence type="ECO:0000256" key="2">
    <source>
        <dbReference type="ARBA" id="ARBA00052296"/>
    </source>
</evidence>
<dbReference type="EMBL" id="CP036274">
    <property type="protein sequence ID" value="QDU28068.1"/>
    <property type="molecule type" value="Genomic_DNA"/>
</dbReference>
<dbReference type="InterPro" id="IPR027417">
    <property type="entry name" value="P-loop_NTPase"/>
</dbReference>
<dbReference type="PANTHER" id="PTHR10803:SF3">
    <property type="entry name" value="ATPASE GET3"/>
    <property type="match status" value="1"/>
</dbReference>
<dbReference type="InterPro" id="IPR016300">
    <property type="entry name" value="ATPase_ArsA/GET3"/>
</dbReference>
<dbReference type="NCBIfam" id="TIGR00345">
    <property type="entry name" value="GET3_arsA_TRC40"/>
    <property type="match status" value="1"/>
</dbReference>
<sequence>MEVLKNPTRNLFFTGKGGVGKTSLACAVAISLADSGKRVLLVSTDPASNLDEVLGVQLNQKPTEIPSVPRLLAMNIDPEAAARDYREKMVGPYRGILPDAALQSMEEQLSGSCTVEIAAFDEFAKLLGDRQATAEFDHVIFDTAPTGHTLRLLTLPSAWSGFLADNTTGTSCLGPLAGLHAQQQLYQQTVRSLSNPALTTLVLVARADIAAFAEAARTSGELSALGVNNQHLIINGVFRAADLHDPVAQSMQRRADQALAKFPASLASLPRTTVPLAPFGLLGADALRAIAAGRMEESAWSENSVHAADELHLGTLPVLIEELASAGRGVVMTMGKGGVGKTTVAAAVAVALADRGFPVHLSTTDPAAHLAAAVHGTLANLQVSKIDPRAEIAAYSAEVMATAGGNLDEHGRALLAEDLRSPCTEEIAVFRAFAAAVDRGRDGFVVLDTAPTGHTILLLDAALAYHREISRQASQLPTSVQELLPRLRDPNYTRVLIVTLPEATPVHEAAQLQRDLRRAGIEPFGWVINQSLSTLDVHDPVLVSRKQHEAIFLSEVTTLHASRVALIPWQVEPPVGIDALRRMGTLRAEELALQQ</sequence>
<evidence type="ECO:0000313" key="6">
    <source>
        <dbReference type="Proteomes" id="UP000315017"/>
    </source>
</evidence>
<evidence type="ECO:0000256" key="3">
    <source>
        <dbReference type="ARBA" id="ARBA00066752"/>
    </source>
</evidence>
<dbReference type="CDD" id="cd02035">
    <property type="entry name" value="ArsA"/>
    <property type="match status" value="2"/>
</dbReference>
<dbReference type="KEGG" id="aagg:ETAA8_31600"/>
<dbReference type="GO" id="GO:0005524">
    <property type="term" value="F:ATP binding"/>
    <property type="evidence" value="ECO:0007669"/>
    <property type="project" value="InterPro"/>
</dbReference>
<dbReference type="Gene3D" id="3.40.50.300">
    <property type="entry name" value="P-loop containing nucleotide triphosphate hydrolases"/>
    <property type="match status" value="2"/>
</dbReference>
<dbReference type="Pfam" id="PF02374">
    <property type="entry name" value="ArsA_ATPase"/>
    <property type="match status" value="3"/>
</dbReference>
<dbReference type="GO" id="GO:0016887">
    <property type="term" value="F:ATP hydrolysis activity"/>
    <property type="evidence" value="ECO:0007669"/>
    <property type="project" value="InterPro"/>
</dbReference>
<dbReference type="RefSeq" id="WP_145089738.1">
    <property type="nucleotide sequence ID" value="NZ_CP036274.1"/>
</dbReference>
<feature type="domain" description="AAA+ ATPase" evidence="4">
    <location>
        <begin position="7"/>
        <end position="228"/>
    </location>
</feature>
<comment type="catalytic activity">
    <reaction evidence="2">
        <text>arsenite(in) + ATP + H2O = arsenite(out) + ADP + phosphate + H(+)</text>
        <dbReference type="Rhea" id="RHEA:11348"/>
        <dbReference type="ChEBI" id="CHEBI:15377"/>
        <dbReference type="ChEBI" id="CHEBI:15378"/>
        <dbReference type="ChEBI" id="CHEBI:29242"/>
        <dbReference type="ChEBI" id="CHEBI:30616"/>
        <dbReference type="ChEBI" id="CHEBI:43474"/>
        <dbReference type="ChEBI" id="CHEBI:456216"/>
        <dbReference type="EC" id="7.3.2.7"/>
    </reaction>
</comment>
<dbReference type="InterPro" id="IPR025723">
    <property type="entry name" value="ArsA/GET3_ATPase-like"/>
</dbReference>
<proteinExistence type="inferred from homology"/>
<evidence type="ECO:0000259" key="4">
    <source>
        <dbReference type="SMART" id="SM00382"/>
    </source>
</evidence>
<evidence type="ECO:0000313" key="5">
    <source>
        <dbReference type="EMBL" id="QDU28068.1"/>
    </source>
</evidence>
<gene>
    <name evidence="5" type="primary">arsA</name>
    <name evidence="5" type="ORF">ETAA8_31600</name>
</gene>
<keyword evidence="5" id="KW-0378">Hydrolase</keyword>
<dbReference type="Proteomes" id="UP000315017">
    <property type="component" value="Chromosome"/>
</dbReference>
<dbReference type="SMART" id="SM00382">
    <property type="entry name" value="AAA"/>
    <property type="match status" value="2"/>
</dbReference>
<protein>
    <recommendedName>
        <fullName evidence="3">arsenite-transporting ATPase</fullName>
        <ecNumber evidence="3">7.3.2.7</ecNumber>
    </recommendedName>
</protein>
<dbReference type="InterPro" id="IPR003593">
    <property type="entry name" value="AAA+_ATPase"/>
</dbReference>
<dbReference type="EC" id="7.3.2.7" evidence="3"/>
<dbReference type="GO" id="GO:0015446">
    <property type="term" value="F:ATPase-coupled arsenite transmembrane transporter activity"/>
    <property type="evidence" value="ECO:0007669"/>
    <property type="project" value="UniProtKB-EC"/>
</dbReference>
<organism evidence="5 6">
    <name type="scientific">Anatilimnocola aggregata</name>
    <dbReference type="NCBI Taxonomy" id="2528021"/>
    <lineage>
        <taxon>Bacteria</taxon>
        <taxon>Pseudomonadati</taxon>
        <taxon>Planctomycetota</taxon>
        <taxon>Planctomycetia</taxon>
        <taxon>Pirellulales</taxon>
        <taxon>Pirellulaceae</taxon>
        <taxon>Anatilimnocola</taxon>
    </lineage>
</organism>
<dbReference type="SUPFAM" id="SSF52540">
    <property type="entry name" value="P-loop containing nucleoside triphosphate hydrolases"/>
    <property type="match status" value="2"/>
</dbReference>
<dbReference type="InterPro" id="IPR027541">
    <property type="entry name" value="Ars_ATPase"/>
</dbReference>
<feature type="domain" description="AAA+ ATPase" evidence="4">
    <location>
        <begin position="327"/>
        <end position="520"/>
    </location>
</feature>
<dbReference type="NCBIfam" id="TIGR04291">
    <property type="entry name" value="arsen_driv_ArsA"/>
    <property type="match status" value="1"/>
</dbReference>
<dbReference type="PANTHER" id="PTHR10803">
    <property type="entry name" value="ARSENICAL PUMP-DRIVING ATPASE ARSENITE-TRANSLOCATING ATPASE"/>
    <property type="match status" value="1"/>
</dbReference>
<name>A0A517YCX1_9BACT</name>
<keyword evidence="6" id="KW-1185">Reference proteome</keyword>
<dbReference type="OrthoDB" id="9780677at2"/>
<evidence type="ECO:0000256" key="1">
    <source>
        <dbReference type="ARBA" id="ARBA00011040"/>
    </source>
</evidence>
<dbReference type="PIRSF" id="PIRSF001327">
    <property type="entry name" value="Arsenical_pump-driving_ATPase"/>
    <property type="match status" value="1"/>
</dbReference>
<dbReference type="AlphaFoldDB" id="A0A517YCX1"/>